<evidence type="ECO:0000256" key="1">
    <source>
        <dbReference type="SAM" id="MobiDB-lite"/>
    </source>
</evidence>
<dbReference type="Pfam" id="PF00223">
    <property type="entry name" value="PsaA_PsaB"/>
    <property type="match status" value="1"/>
</dbReference>
<feature type="compositionally biased region" description="Basic and acidic residues" evidence="1">
    <location>
        <begin position="210"/>
        <end position="228"/>
    </location>
</feature>
<dbReference type="OrthoDB" id="604350at2759"/>
<dbReference type="InterPro" id="IPR036408">
    <property type="entry name" value="PSI_PsaA/B_sf"/>
</dbReference>
<sequence>MGISVNTEVRTSREAPIQNRHFDPVAKELGITFRPGIEIAYVTTIRNRLSETVSRALVLQNSVLGPKFHPGACVKYADFLSFRGGLDPITGGLWLSDIAHHHLAIAILFLIAGHMYKTNLGIGHGLKDILEAHKGPFTGQGHKGLYEILTTSWHAQLSRTPTVVSFDRTGISVRTGVETAREAPIRNRHFDPVGKSSDSLDYANRWRSPHTEPACHGDQKSYSTHREISSPGRSYGCSNIADIVTL</sequence>
<protein>
    <submittedName>
        <fullName evidence="2">Uncharacterized protein</fullName>
    </submittedName>
</protein>
<dbReference type="Proteomes" id="UP000652761">
    <property type="component" value="Unassembled WGS sequence"/>
</dbReference>
<reference evidence="2" key="1">
    <citation type="submission" date="2017-07" db="EMBL/GenBank/DDBJ databases">
        <title>Taro Niue Genome Assembly and Annotation.</title>
        <authorList>
            <person name="Atibalentja N."/>
            <person name="Keating K."/>
            <person name="Fields C.J."/>
        </authorList>
    </citation>
    <scope>NUCLEOTIDE SEQUENCE</scope>
    <source>
        <strain evidence="2">Niue_2</strain>
        <tissue evidence="2">Leaf</tissue>
    </source>
</reference>
<dbReference type="AlphaFoldDB" id="A0A843WQU6"/>
<dbReference type="SUPFAM" id="SSF81558">
    <property type="entry name" value="Photosystem I subunits PsaA/PsaB"/>
    <property type="match status" value="1"/>
</dbReference>
<comment type="caution">
    <text evidence="2">The sequence shown here is derived from an EMBL/GenBank/DDBJ whole genome shotgun (WGS) entry which is preliminary data.</text>
</comment>
<dbReference type="InterPro" id="IPR001280">
    <property type="entry name" value="PSI_PsaA/B"/>
</dbReference>
<dbReference type="EMBL" id="NMUH01004558">
    <property type="protein sequence ID" value="MQM10046.1"/>
    <property type="molecule type" value="Genomic_DNA"/>
</dbReference>
<organism evidence="2 3">
    <name type="scientific">Colocasia esculenta</name>
    <name type="common">Wild taro</name>
    <name type="synonym">Arum esculentum</name>
    <dbReference type="NCBI Taxonomy" id="4460"/>
    <lineage>
        <taxon>Eukaryota</taxon>
        <taxon>Viridiplantae</taxon>
        <taxon>Streptophyta</taxon>
        <taxon>Embryophyta</taxon>
        <taxon>Tracheophyta</taxon>
        <taxon>Spermatophyta</taxon>
        <taxon>Magnoliopsida</taxon>
        <taxon>Liliopsida</taxon>
        <taxon>Araceae</taxon>
        <taxon>Aroideae</taxon>
        <taxon>Colocasieae</taxon>
        <taxon>Colocasia</taxon>
    </lineage>
</organism>
<dbReference type="PANTHER" id="PTHR30128">
    <property type="entry name" value="OUTER MEMBRANE PROTEIN, OMPA-RELATED"/>
    <property type="match status" value="1"/>
</dbReference>
<proteinExistence type="predicted"/>
<evidence type="ECO:0000313" key="3">
    <source>
        <dbReference type="Proteomes" id="UP000652761"/>
    </source>
</evidence>
<dbReference type="Gene3D" id="1.20.1130.10">
    <property type="entry name" value="Photosystem I PsaA/PsaB"/>
    <property type="match status" value="1"/>
</dbReference>
<dbReference type="GO" id="GO:0015979">
    <property type="term" value="P:photosynthesis"/>
    <property type="evidence" value="ECO:0007669"/>
    <property type="project" value="InterPro"/>
</dbReference>
<keyword evidence="3" id="KW-1185">Reference proteome</keyword>
<name>A0A843WQU6_COLES</name>
<accession>A0A843WQU6</accession>
<feature type="region of interest" description="Disordered" evidence="1">
    <location>
        <begin position="210"/>
        <end position="229"/>
    </location>
</feature>
<dbReference type="GO" id="GO:0009535">
    <property type="term" value="C:chloroplast thylakoid membrane"/>
    <property type="evidence" value="ECO:0007669"/>
    <property type="project" value="TreeGrafter"/>
</dbReference>
<evidence type="ECO:0000313" key="2">
    <source>
        <dbReference type="EMBL" id="MQM10046.1"/>
    </source>
</evidence>
<dbReference type="PANTHER" id="PTHR30128:SF19">
    <property type="entry name" value="PHOTOSYSTEM I P700 CHLOROPHYLL A APOPROTEIN A1-RELATED"/>
    <property type="match status" value="1"/>
</dbReference>
<gene>
    <name evidence="2" type="ORF">Taro_042934</name>
</gene>